<feature type="domain" description="UEV" evidence="3">
    <location>
        <begin position="7"/>
        <end position="157"/>
    </location>
</feature>
<dbReference type="Gene3D" id="3.10.110.10">
    <property type="entry name" value="Ubiquitin Conjugating Enzyme"/>
    <property type="match status" value="1"/>
</dbReference>
<organism evidence="4 5">
    <name type="scientific">Aduncisulcus paluster</name>
    <dbReference type="NCBI Taxonomy" id="2918883"/>
    <lineage>
        <taxon>Eukaryota</taxon>
        <taxon>Metamonada</taxon>
        <taxon>Carpediemonas-like organisms</taxon>
        <taxon>Aduncisulcus</taxon>
    </lineage>
</organism>
<evidence type="ECO:0000256" key="1">
    <source>
        <dbReference type="SAM" id="Coils"/>
    </source>
</evidence>
<evidence type="ECO:0000259" key="3">
    <source>
        <dbReference type="PROSITE" id="PS51322"/>
    </source>
</evidence>
<dbReference type="PANTHER" id="PTHR23306">
    <property type="entry name" value="TUMOR SUSCEPTIBILITY GENE 101 PROTEIN-RELATED"/>
    <property type="match status" value="1"/>
</dbReference>
<dbReference type="Pfam" id="PF05743">
    <property type="entry name" value="UEV"/>
    <property type="match status" value="1"/>
</dbReference>
<feature type="compositionally biased region" description="Low complexity" evidence="2">
    <location>
        <begin position="213"/>
        <end position="230"/>
    </location>
</feature>
<evidence type="ECO:0000256" key="2">
    <source>
        <dbReference type="SAM" id="MobiDB-lite"/>
    </source>
</evidence>
<dbReference type="PANTHER" id="PTHR23306:SF3">
    <property type="entry name" value="TUMOR SUPPRESSOR PROTEIN 101"/>
    <property type="match status" value="1"/>
</dbReference>
<proteinExistence type="predicted"/>
<reference evidence="4" key="1">
    <citation type="submission" date="2022-03" db="EMBL/GenBank/DDBJ databases">
        <title>Draft genome sequence of Aduncisulcus paluster, a free-living microaerophilic Fornicata.</title>
        <authorList>
            <person name="Yuyama I."/>
            <person name="Kume K."/>
            <person name="Tamura T."/>
            <person name="Inagaki Y."/>
            <person name="Hashimoto T."/>
        </authorList>
    </citation>
    <scope>NUCLEOTIDE SEQUENCE</scope>
    <source>
        <strain evidence="4">NY0171</strain>
    </source>
</reference>
<dbReference type="CDD" id="cd11685">
    <property type="entry name" value="UEV_TSG101-like"/>
    <property type="match status" value="1"/>
</dbReference>
<evidence type="ECO:0000313" key="4">
    <source>
        <dbReference type="EMBL" id="GKT32759.1"/>
    </source>
</evidence>
<dbReference type="InterPro" id="IPR052070">
    <property type="entry name" value="ESCRT-I_UEV_domain"/>
</dbReference>
<comment type="caution">
    <text evidence="4">The sequence shown here is derived from an EMBL/GenBank/DDBJ whole genome shotgun (WGS) entry which is preliminary data.</text>
</comment>
<dbReference type="SUPFAM" id="SSF54495">
    <property type="entry name" value="UBC-like"/>
    <property type="match status" value="1"/>
</dbReference>
<gene>
    <name evidence="4" type="ORF">ADUPG1_006834</name>
</gene>
<protein>
    <recommendedName>
        <fullName evidence="3">UEV domain-containing protein</fullName>
    </recommendedName>
</protein>
<feature type="region of interest" description="Disordered" evidence="2">
    <location>
        <begin position="461"/>
        <end position="521"/>
    </location>
</feature>
<sequence>MASRTAEQELRILLGQMPVYENAVVLTQQIHYAIGKYPSLTRVMQLQLTRPGTQAMTGVICLIGMLPIKYQGNAFNFPVRIFFDYDYPNSPPLVYVYPSPGLHIRPTAEVSLLGYVKTPILITWRNNRKAPPGQHLLSALEDIVARFSQTPPLSTVSPYGRQDKENERLRADIQRDGTQPFAQRCGYYGRPVYLSARQQTGLPGRGTTYGVRTTPSTSLLSTTSHPPATTMPSVSTSDLHALRYLLANKLAQDVVMMRQNLKSAKQYLDKHRSEVVGMSGQMTRSVERLTEKKSQYLDKHRSEVVGMSGQMTRSVERLTEKKSVMIKAIEDAKKEKEIALAEKAAKEATDLSLSATSTHDNPREALFHELEKILSSSYDIDDKSKQILHYSATVHACNDTLTRLQGAIANRCLLLDEEGASAEKRDQCIMGGLGCVSRVSNSMYECTMAVRELVGKKMQQHLSSPPVPGRRAGTGGAAARSGSYYTPPGMSGPSSSHFVNPLISGGSTALPPQAKTQPVRDKPLIGWDFGF</sequence>
<dbReference type="InterPro" id="IPR008883">
    <property type="entry name" value="UEV_N"/>
</dbReference>
<dbReference type="InterPro" id="IPR016135">
    <property type="entry name" value="UBQ-conjugating_enzyme/RWD"/>
</dbReference>
<feature type="region of interest" description="Disordered" evidence="2">
    <location>
        <begin position="199"/>
        <end position="234"/>
    </location>
</feature>
<keyword evidence="1" id="KW-0175">Coiled coil</keyword>
<name>A0ABQ5KN88_9EUKA</name>
<keyword evidence="5" id="KW-1185">Reference proteome</keyword>
<feature type="compositionally biased region" description="Low complexity" evidence="2">
    <location>
        <begin position="477"/>
        <end position="486"/>
    </location>
</feature>
<dbReference type="PROSITE" id="PS51322">
    <property type="entry name" value="UEV"/>
    <property type="match status" value="1"/>
</dbReference>
<dbReference type="EMBL" id="BQXS01010047">
    <property type="protein sequence ID" value="GKT32759.1"/>
    <property type="molecule type" value="Genomic_DNA"/>
</dbReference>
<feature type="coiled-coil region" evidence="1">
    <location>
        <begin position="315"/>
        <end position="349"/>
    </location>
</feature>
<evidence type="ECO:0000313" key="5">
    <source>
        <dbReference type="Proteomes" id="UP001057375"/>
    </source>
</evidence>
<accession>A0ABQ5KN88</accession>
<dbReference type="Proteomes" id="UP001057375">
    <property type="component" value="Unassembled WGS sequence"/>
</dbReference>